<comment type="subunit">
    <text evidence="3">Binds to multiple calmodulin (CaM) in the presence of Ca(2+) and CaM-like proteins.</text>
</comment>
<proteinExistence type="inferred from homology"/>
<organism evidence="6 7">
    <name type="scientific">Populus euphratica</name>
    <name type="common">Euphrates poplar</name>
    <dbReference type="NCBI Taxonomy" id="75702"/>
    <lineage>
        <taxon>Eukaryota</taxon>
        <taxon>Viridiplantae</taxon>
        <taxon>Streptophyta</taxon>
        <taxon>Embryophyta</taxon>
        <taxon>Tracheophyta</taxon>
        <taxon>Spermatophyta</taxon>
        <taxon>Magnoliopsida</taxon>
        <taxon>eudicotyledons</taxon>
        <taxon>Gunneridae</taxon>
        <taxon>Pentapetalae</taxon>
        <taxon>rosids</taxon>
        <taxon>fabids</taxon>
        <taxon>Malpighiales</taxon>
        <taxon>Salicaceae</taxon>
        <taxon>Saliceae</taxon>
        <taxon>Populus</taxon>
    </lineage>
</organism>
<dbReference type="SMART" id="SM00015">
    <property type="entry name" value="IQ"/>
    <property type="match status" value="2"/>
</dbReference>
<feature type="region of interest" description="Disordered" evidence="4">
    <location>
        <begin position="310"/>
        <end position="465"/>
    </location>
</feature>
<dbReference type="Proteomes" id="UP000694918">
    <property type="component" value="Unplaced"/>
</dbReference>
<keyword evidence="1" id="KW-0112">Calmodulin-binding</keyword>
<gene>
    <name evidence="7" type="primary">LOC105125887</name>
</gene>
<evidence type="ECO:0000313" key="7">
    <source>
        <dbReference type="RefSeq" id="XP_011024847.1"/>
    </source>
</evidence>
<feature type="region of interest" description="Disordered" evidence="4">
    <location>
        <begin position="178"/>
        <end position="230"/>
    </location>
</feature>
<dbReference type="KEGG" id="peu:105125887"/>
<dbReference type="InterPro" id="IPR025064">
    <property type="entry name" value="DUF4005"/>
</dbReference>
<dbReference type="Gene3D" id="1.20.5.190">
    <property type="match status" value="1"/>
</dbReference>
<evidence type="ECO:0000313" key="6">
    <source>
        <dbReference type="Proteomes" id="UP000694918"/>
    </source>
</evidence>
<comment type="similarity">
    <text evidence="2">Belongs to the IQD family.</text>
</comment>
<dbReference type="Pfam" id="PF00612">
    <property type="entry name" value="IQ"/>
    <property type="match status" value="2"/>
</dbReference>
<dbReference type="PROSITE" id="PS50096">
    <property type="entry name" value="IQ"/>
    <property type="match status" value="2"/>
</dbReference>
<feature type="region of interest" description="Disordered" evidence="4">
    <location>
        <begin position="40"/>
        <end position="67"/>
    </location>
</feature>
<dbReference type="GO" id="GO:0005516">
    <property type="term" value="F:calmodulin binding"/>
    <property type="evidence" value="ECO:0007669"/>
    <property type="project" value="UniProtKB-KW"/>
</dbReference>
<dbReference type="InterPro" id="IPR000048">
    <property type="entry name" value="IQ_motif_EF-hand-BS"/>
</dbReference>
<feature type="compositionally biased region" description="Polar residues" evidence="4">
    <location>
        <begin position="344"/>
        <end position="360"/>
    </location>
</feature>
<dbReference type="RefSeq" id="XP_011024847.1">
    <property type="nucleotide sequence ID" value="XM_011026545.1"/>
</dbReference>
<feature type="domain" description="DUF4005" evidence="5">
    <location>
        <begin position="321"/>
        <end position="402"/>
    </location>
</feature>
<evidence type="ECO:0000259" key="5">
    <source>
        <dbReference type="Pfam" id="PF13178"/>
    </source>
</evidence>
<evidence type="ECO:0000256" key="1">
    <source>
        <dbReference type="ARBA" id="ARBA00022860"/>
    </source>
</evidence>
<accession>A0AAJ6U7N7</accession>
<dbReference type="PANTHER" id="PTHR32295:SF33">
    <property type="entry name" value="PROTEIN IQ-DOMAIN 21"/>
    <property type="match status" value="1"/>
</dbReference>
<feature type="compositionally biased region" description="Basic and acidic residues" evidence="4">
    <location>
        <begin position="210"/>
        <end position="230"/>
    </location>
</feature>
<sequence length="465" mass="51881">MGKKGNGWFTSLKRVFKSSSPKELPVGKKKDNAEKWQHEAPEVVSLEHFPTGSSPDVTNDESNVSTPVTEDRNHAIAVAVATAAAAEAAVAAAQAAAKVVRLAGYGRQSKEERAAILIQSFYRGYLARRALRALKGLVRLQALVRGHNVRKQAQMTMRSMQALVRVQARVRARRLQLAHEKLERKTGEEDERRPPVEEDFMNPKNPLKSYKWDRRNQSSDNFKENASKKHDAVMKRERALAYAYALQLQQQQQLPSQNSPNGKETEHFVNEHEKMQWGWNWLERWMSAQPYNVRHSGPNEGSYVTVKTTTTTTTTEDMSEKTVEMDTVTPTGTSNPSMGMLDTNPYSNRPQWQSSSSNVPSYMAPTKSAKAKVRSQSLIKQRAPATPLWNPSTKKDSSIVGPGCDSSSSGGGTTAYQAPRSPSPRHNGTRLHSRRHAGGYSPDFNGGDDWRMPPLDGHGWRNDFG</sequence>
<feature type="compositionally biased region" description="Basic and acidic residues" evidence="4">
    <location>
        <begin position="178"/>
        <end position="196"/>
    </location>
</feature>
<protein>
    <submittedName>
        <fullName evidence="7">Protein IQ-DOMAIN 1 isoform X1</fullName>
    </submittedName>
</protein>
<reference evidence="7" key="1">
    <citation type="submission" date="2025-08" db="UniProtKB">
        <authorList>
            <consortium name="RefSeq"/>
        </authorList>
    </citation>
    <scope>IDENTIFICATION</scope>
</reference>
<evidence type="ECO:0000256" key="4">
    <source>
        <dbReference type="SAM" id="MobiDB-lite"/>
    </source>
</evidence>
<name>A0AAJ6U7N7_POPEU</name>
<feature type="compositionally biased region" description="Basic residues" evidence="4">
    <location>
        <begin position="427"/>
        <end position="437"/>
    </location>
</feature>
<feature type="compositionally biased region" description="Polar residues" evidence="4">
    <location>
        <begin position="328"/>
        <end position="337"/>
    </location>
</feature>
<feature type="compositionally biased region" description="Polar residues" evidence="4">
    <location>
        <begin position="51"/>
        <end position="67"/>
    </location>
</feature>
<dbReference type="GeneID" id="105125887"/>
<evidence type="ECO:0000256" key="3">
    <source>
        <dbReference type="ARBA" id="ARBA00024378"/>
    </source>
</evidence>
<evidence type="ECO:0000256" key="2">
    <source>
        <dbReference type="ARBA" id="ARBA00024341"/>
    </source>
</evidence>
<dbReference type="Pfam" id="PF13178">
    <property type="entry name" value="DUF4005"/>
    <property type="match status" value="1"/>
</dbReference>
<dbReference type="PANTHER" id="PTHR32295">
    <property type="entry name" value="IQ-DOMAIN 5-RELATED"/>
    <property type="match status" value="1"/>
</dbReference>
<dbReference type="AlphaFoldDB" id="A0AAJ6U7N7"/>
<dbReference type="CDD" id="cd23767">
    <property type="entry name" value="IQCD"/>
    <property type="match status" value="1"/>
</dbReference>
<keyword evidence="6" id="KW-1185">Reference proteome</keyword>